<keyword evidence="2" id="KW-0677">Repeat</keyword>
<gene>
    <name evidence="4" type="ORF">SAMN05421824_0467</name>
</gene>
<dbReference type="InterPro" id="IPR052574">
    <property type="entry name" value="CDIRP"/>
</dbReference>
<sequence>MCYKFYPLVSLLILSTLIGFSQNTFVPDDNFEQILIDLGFDTLPLDDYVPTANIINVQSLTLGSRNIQDLTGIEGFEALTQLFVQGNRLSTIDVSDNKNLQIFWCFNNMLPSIDVSKNLNLTSFRCEGNGLTTLDISNNTELTVLTCENNNLSTLDVSSNLKLSRLICSNNSIRNLDLKANINLSQLNCDGNNLTLLNLINNTKINILNCSNNFITELDLSLQTELIELNCSNNELCYLNLNNGNNEDTILIDFTGNIDLTCVVVDDINSDRSFWAPLNFLNYVISVNECNMRIPVDSFEDFIGISYTLPKLIHGDYYSSSQGGGVPLFEGETIMSSQTIYIYNEDDCFSNESSFKVLITEDCYLIPKYFTPNNDGKNDVWKVIDNKNLINNISIYNRYGQLLKSLNSASEGWDGTFKSKDLPNDSYWYEIVLNNKEIIRGYFALKR</sequence>
<keyword evidence="5" id="KW-1185">Reference proteome</keyword>
<keyword evidence="1" id="KW-0433">Leucine-rich repeat</keyword>
<dbReference type="PANTHER" id="PTHR47566:SF1">
    <property type="entry name" value="PROTEIN NUD1"/>
    <property type="match status" value="1"/>
</dbReference>
<dbReference type="Pfam" id="PF13585">
    <property type="entry name" value="CHU_C"/>
    <property type="match status" value="1"/>
</dbReference>
<evidence type="ECO:0000256" key="3">
    <source>
        <dbReference type="SAM" id="SignalP"/>
    </source>
</evidence>
<feature type="chain" id="PRO_5011468932" evidence="3">
    <location>
        <begin position="22"/>
        <end position="447"/>
    </location>
</feature>
<dbReference type="STRING" id="419940.SAMN05421824_0467"/>
<evidence type="ECO:0000256" key="1">
    <source>
        <dbReference type="ARBA" id="ARBA00022614"/>
    </source>
</evidence>
<dbReference type="Proteomes" id="UP000198999">
    <property type="component" value="Unassembled WGS sequence"/>
</dbReference>
<dbReference type="InterPro" id="IPR032675">
    <property type="entry name" value="LRR_dom_sf"/>
</dbReference>
<name>A0A1H9B6A2_9FLAO</name>
<dbReference type="InterPro" id="IPR026341">
    <property type="entry name" value="T9SS_type_B"/>
</dbReference>
<protein>
    <submittedName>
        <fullName evidence="4">Gliding motility-associated C-terminal domain-containing protein</fullName>
    </submittedName>
</protein>
<dbReference type="NCBIfam" id="TIGR04131">
    <property type="entry name" value="Bac_Flav_CTERM"/>
    <property type="match status" value="1"/>
</dbReference>
<dbReference type="PANTHER" id="PTHR47566">
    <property type="match status" value="1"/>
</dbReference>
<keyword evidence="3" id="KW-0732">Signal</keyword>
<evidence type="ECO:0000256" key="2">
    <source>
        <dbReference type="ARBA" id="ARBA00022737"/>
    </source>
</evidence>
<dbReference type="Gene3D" id="3.80.10.10">
    <property type="entry name" value="Ribonuclease Inhibitor"/>
    <property type="match status" value="1"/>
</dbReference>
<evidence type="ECO:0000313" key="5">
    <source>
        <dbReference type="Proteomes" id="UP000198999"/>
    </source>
</evidence>
<dbReference type="GO" id="GO:0035591">
    <property type="term" value="F:signaling adaptor activity"/>
    <property type="evidence" value="ECO:0007669"/>
    <property type="project" value="TreeGrafter"/>
</dbReference>
<proteinExistence type="predicted"/>
<accession>A0A1H9B6A2</accession>
<dbReference type="SUPFAM" id="SSF52058">
    <property type="entry name" value="L domain-like"/>
    <property type="match status" value="1"/>
</dbReference>
<feature type="signal peptide" evidence="3">
    <location>
        <begin position="1"/>
        <end position="21"/>
    </location>
</feature>
<organism evidence="4 5">
    <name type="scientific">Hyunsoonleella jejuensis</name>
    <dbReference type="NCBI Taxonomy" id="419940"/>
    <lineage>
        <taxon>Bacteria</taxon>
        <taxon>Pseudomonadati</taxon>
        <taxon>Bacteroidota</taxon>
        <taxon>Flavobacteriia</taxon>
        <taxon>Flavobacteriales</taxon>
        <taxon>Flavobacteriaceae</taxon>
    </lineage>
</organism>
<dbReference type="AlphaFoldDB" id="A0A1H9B6A2"/>
<reference evidence="4 5" key="1">
    <citation type="submission" date="2016-10" db="EMBL/GenBank/DDBJ databases">
        <authorList>
            <person name="de Groot N.N."/>
        </authorList>
    </citation>
    <scope>NUCLEOTIDE SEQUENCE [LARGE SCALE GENOMIC DNA]</scope>
    <source>
        <strain evidence="4 5">DSM 21035</strain>
    </source>
</reference>
<evidence type="ECO:0000313" key="4">
    <source>
        <dbReference type="EMBL" id="SEP84474.1"/>
    </source>
</evidence>
<dbReference type="OrthoDB" id="1652165at2"/>
<dbReference type="EMBL" id="FOFN01000001">
    <property type="protein sequence ID" value="SEP84474.1"/>
    <property type="molecule type" value="Genomic_DNA"/>
</dbReference>